<sequence>RLFTLETCCGYGYGRGLGTRITGALSRVGHAITRAATGTTARRIMSSAGRALERVATSDLGQRAIAGVVEGAVQSAITGDAFGETVKKAVILNVAGVHAVPPDPLNPAEIQTQQQIAQLRQENEREEAAIKHITMIEKFQGDQLKKVKKWAKLEAQAEKDTQLEVTDLEDALKATSELVTHERAGLEQLARALRREDRLRTEDERHMVESMKHNFGSLVKSVESERNALIEEAIEQTVDLGGEIAEHAAASIPLVGEAVATGMATARGAMQIYRLGRTIADLSGLHTAHIDLPRIHQGALETAFLHPNPSSDSALLHVTQTRLAHVNEVAAEVDHLQRELPSRMKNAVRDCKARAPEKVKQIGHPVRMAAVHEVHVPTTSRPMIHVYTSAFDSEFMLLFHVIGPFSAGSSFIFCVDLALDLFHLEETAGPNHALHVRTRYPRRAFHAAFADFFRAVASIPEAPQRHATRLGWSAGEKALHVSSFPYTSSYQQMLTNARRIASDRQVQISLLRGPISMQRRAILNALQHGVVLIAPRWAVP</sequence>
<evidence type="ECO:0000256" key="10">
    <source>
        <dbReference type="ARBA" id="ARBA00024835"/>
    </source>
</evidence>
<keyword evidence="7" id="KW-1152">Outer capsid protein</keyword>
<evidence type="ECO:0000256" key="5">
    <source>
        <dbReference type="ARBA" id="ARBA00022595"/>
    </source>
</evidence>
<keyword evidence="9" id="KW-1160">Virus entry into host cell</keyword>
<keyword evidence="6" id="KW-1173">Viral penetration via permeabilization of host membrane</keyword>
<keyword evidence="8" id="KW-0946">Virion</keyword>
<proteinExistence type="inferred from homology"/>
<protein>
    <recommendedName>
        <fullName evidence="3">Outer capsid protein VP5</fullName>
    </recommendedName>
</protein>
<evidence type="ECO:0000256" key="1">
    <source>
        <dbReference type="ARBA" id="ARBA00004328"/>
    </source>
</evidence>
<comment type="similarity">
    <text evidence="2">Belongs to the orbivirus VP5 family.</text>
</comment>
<evidence type="ECO:0000313" key="12">
    <source>
        <dbReference type="EMBL" id="AHW57722.1"/>
    </source>
</evidence>
<name>X5DRM1_9REOV</name>
<evidence type="ECO:0000256" key="2">
    <source>
        <dbReference type="ARBA" id="ARBA00007624"/>
    </source>
</evidence>
<dbReference type="InterPro" id="IPR000145">
    <property type="entry name" value="Capsid_VP5_Orbivir"/>
</dbReference>
<dbReference type="EMBL" id="KJ191556">
    <property type="protein sequence ID" value="AHW57722.1"/>
    <property type="molecule type" value="Genomic_RNA"/>
</dbReference>
<feature type="coiled-coil region" evidence="11">
    <location>
        <begin position="109"/>
        <end position="136"/>
    </location>
</feature>
<evidence type="ECO:0000256" key="8">
    <source>
        <dbReference type="ARBA" id="ARBA00022844"/>
    </source>
</evidence>
<evidence type="ECO:0000256" key="6">
    <source>
        <dbReference type="ARBA" id="ARBA00022648"/>
    </source>
</evidence>
<dbReference type="GO" id="GO:0140267">
    <property type="term" value="P:symbiont entry into host cell via permeabilization of host membrane"/>
    <property type="evidence" value="ECO:0007669"/>
    <property type="project" value="UniProtKB-KW"/>
</dbReference>
<evidence type="ECO:0000256" key="7">
    <source>
        <dbReference type="ARBA" id="ARBA00022770"/>
    </source>
</evidence>
<evidence type="ECO:0000256" key="9">
    <source>
        <dbReference type="ARBA" id="ARBA00023296"/>
    </source>
</evidence>
<feature type="non-terminal residue" evidence="12">
    <location>
        <position position="1"/>
    </location>
</feature>
<reference evidence="12" key="1">
    <citation type="journal article" date="2013" name="Vopr. Virusol.">
        <title>Taxonomy of Baku virus (BAKV; Reoviridae, Orbivirus), isolated from birds obligate Argasidae ticks in Azerbaidzhan, Turkmenistan and Uzbekistan.</title>
        <authorList>
            <person name="Alkhovsky S.V."/>
            <person name="Lvov D.K."/>
            <person name="Shchelkanov M.Y."/>
            <person name="Shchetinin A.M."/>
            <person name="Deryabin P.G."/>
            <person name="Gitelman A.K."/>
            <person name="Botikov A.G."/>
            <person name="Samokhvalov E.I."/>
        </authorList>
    </citation>
    <scope>NUCLEOTIDE SEQUENCE</scope>
    <source>
        <strain evidence="12">LEIV-46Azn</strain>
    </source>
</reference>
<accession>X5DRM1</accession>
<dbReference type="GO" id="GO:0039624">
    <property type="term" value="C:viral outer capsid"/>
    <property type="evidence" value="ECO:0007669"/>
    <property type="project" value="UniProtKB-KW"/>
</dbReference>
<keyword evidence="11" id="KW-0175">Coiled coil</keyword>
<dbReference type="GO" id="GO:0005198">
    <property type="term" value="F:structural molecule activity"/>
    <property type="evidence" value="ECO:0007669"/>
    <property type="project" value="InterPro"/>
</dbReference>
<keyword evidence="5" id="KW-1162">Viral penetration into host cytoplasm</keyword>
<reference evidence="12" key="2">
    <citation type="submission" date="2014-01" db="EMBL/GenBank/DDBJ databases">
        <authorList>
            <person name="Alkhovsky S.V."/>
            <person name="Shchetinin A.M."/>
        </authorList>
    </citation>
    <scope>NUCLEOTIDE SEQUENCE</scope>
    <source>
        <strain evidence="12">LEIV-46Azn</strain>
    </source>
</reference>
<comment type="subcellular location">
    <subcellularLocation>
        <location evidence="1">Virion</location>
    </subcellularLocation>
</comment>
<feature type="non-terminal residue" evidence="12">
    <location>
        <position position="540"/>
    </location>
</feature>
<keyword evidence="4" id="KW-0167">Capsid protein</keyword>
<dbReference type="Pfam" id="PF00901">
    <property type="entry name" value="Orbi_VP5"/>
    <property type="match status" value="1"/>
</dbReference>
<evidence type="ECO:0000256" key="3">
    <source>
        <dbReference type="ARBA" id="ARBA00015353"/>
    </source>
</evidence>
<organism evidence="12">
    <name type="scientific">Baku virus</name>
    <dbReference type="NCBI Taxonomy" id="1484571"/>
    <lineage>
        <taxon>Viruses</taxon>
        <taxon>Riboviria</taxon>
        <taxon>Orthornavirae</taxon>
        <taxon>Duplornaviricota</taxon>
        <taxon>Resentoviricetes</taxon>
        <taxon>Reovirales</taxon>
        <taxon>Sedoreoviridae</taxon>
        <taxon>Orbivirus</taxon>
    </lineage>
</organism>
<evidence type="ECO:0000256" key="11">
    <source>
        <dbReference type="SAM" id="Coils"/>
    </source>
</evidence>
<evidence type="ECO:0000256" key="4">
    <source>
        <dbReference type="ARBA" id="ARBA00022561"/>
    </source>
</evidence>
<comment type="function">
    <text evidence="10">VP5 protein is one of the two proteins (with VP2) which constitute the virus particle outer capsid. Acts as a membrane permeabilization protein that mediates release of viral particles from endosomal compartments into the cytoplasm. Permeabilization activity is probably negatively regulated by VP2 and is triggered by endosomal degradation of VP2 and exposure to low pH.</text>
</comment>